<keyword evidence="2" id="KW-0315">Glutamine amidotransferase</keyword>
<dbReference type="AlphaFoldDB" id="A0A3E1K6K6"/>
<dbReference type="EMBL" id="QUZK01000042">
    <property type="protein sequence ID" value="RFF29666.1"/>
    <property type="molecule type" value="Genomic_DNA"/>
</dbReference>
<evidence type="ECO:0000313" key="3">
    <source>
        <dbReference type="Proteomes" id="UP000260351"/>
    </source>
</evidence>
<dbReference type="PANTHER" id="PTHR42695">
    <property type="entry name" value="GLUTAMINE AMIDOTRANSFERASE YLR126C-RELATED"/>
    <property type="match status" value="1"/>
</dbReference>
<keyword evidence="3" id="KW-1185">Reference proteome</keyword>
<dbReference type="InterPro" id="IPR029062">
    <property type="entry name" value="Class_I_gatase-like"/>
</dbReference>
<gene>
    <name evidence="2" type="ORF">DZC52_11270</name>
</gene>
<dbReference type="OrthoDB" id="9813383at2"/>
<organism evidence="2 3">
    <name type="scientific">Wenzhouxiangella sediminis</name>
    <dbReference type="NCBI Taxonomy" id="1792836"/>
    <lineage>
        <taxon>Bacteria</taxon>
        <taxon>Pseudomonadati</taxon>
        <taxon>Pseudomonadota</taxon>
        <taxon>Gammaproteobacteria</taxon>
        <taxon>Chromatiales</taxon>
        <taxon>Wenzhouxiangellaceae</taxon>
        <taxon>Wenzhouxiangella</taxon>
    </lineage>
</organism>
<dbReference type="InterPro" id="IPR044992">
    <property type="entry name" value="ChyE-like"/>
</dbReference>
<dbReference type="NCBIfam" id="NF005458">
    <property type="entry name" value="PRK07053.1"/>
    <property type="match status" value="1"/>
</dbReference>
<evidence type="ECO:0000313" key="2">
    <source>
        <dbReference type="EMBL" id="RFF29666.1"/>
    </source>
</evidence>
<name>A0A3E1K6K6_9GAMM</name>
<feature type="domain" description="Glutamine amidotransferase" evidence="1">
    <location>
        <begin position="31"/>
        <end position="182"/>
    </location>
</feature>
<protein>
    <submittedName>
        <fullName evidence="2">Glutamine amidotransferase</fullName>
    </submittedName>
</protein>
<proteinExistence type="predicted"/>
<dbReference type="SUPFAM" id="SSF52317">
    <property type="entry name" value="Class I glutamine amidotransferase-like"/>
    <property type="match status" value="1"/>
</dbReference>
<dbReference type="InterPro" id="IPR017926">
    <property type="entry name" value="GATASE"/>
</dbReference>
<dbReference type="GO" id="GO:0005829">
    <property type="term" value="C:cytosol"/>
    <property type="evidence" value="ECO:0007669"/>
    <property type="project" value="TreeGrafter"/>
</dbReference>
<dbReference type="CDD" id="cd01741">
    <property type="entry name" value="GATase1_1"/>
    <property type="match status" value="1"/>
</dbReference>
<comment type="caution">
    <text evidence="2">The sequence shown here is derived from an EMBL/GenBank/DDBJ whole genome shotgun (WGS) entry which is preliminary data.</text>
</comment>
<sequence length="236" mass="25702">MRTCLAIRHVAFEDLGAFAPVLETAGFETVTVDAGVANLAALDPLAPDLFVVLGGPISAGDEQAYPFLKHERRAMERRLEHGRPTLGICLGAQLLARAAGARVYPGKYKEIGFAPIELTQAGKASCLAPFRDLPMTLHWHGDTFDLPAGATRLAFSQHCENQAFQLGTTAIGFQFHPETDARHIEQWLIGHAAELAAEGIDVGRIRSQAGRLSDELADKARRVIQTWLETLFPEIP</sequence>
<dbReference type="Pfam" id="PF00117">
    <property type="entry name" value="GATase"/>
    <property type="match status" value="1"/>
</dbReference>
<accession>A0A3E1K6K6</accession>
<reference evidence="2 3" key="1">
    <citation type="submission" date="2018-08" db="EMBL/GenBank/DDBJ databases">
        <title>Wenzhouxiangella salilacus sp. nov., a novel bacterium isolated from a saline lake in Xinjiang Province, China.</title>
        <authorList>
            <person name="Han S."/>
        </authorList>
    </citation>
    <scope>NUCLEOTIDE SEQUENCE [LARGE SCALE GENOMIC DNA]</scope>
    <source>
        <strain evidence="2 3">XDB06</strain>
    </source>
</reference>
<evidence type="ECO:0000259" key="1">
    <source>
        <dbReference type="Pfam" id="PF00117"/>
    </source>
</evidence>
<dbReference type="Proteomes" id="UP000260351">
    <property type="component" value="Unassembled WGS sequence"/>
</dbReference>
<dbReference type="RefSeq" id="WP_116651250.1">
    <property type="nucleotide sequence ID" value="NZ_QUZK01000042.1"/>
</dbReference>
<dbReference type="PROSITE" id="PS51273">
    <property type="entry name" value="GATASE_TYPE_1"/>
    <property type="match status" value="1"/>
</dbReference>
<dbReference type="Gene3D" id="3.40.50.880">
    <property type="match status" value="1"/>
</dbReference>
<dbReference type="PANTHER" id="PTHR42695:SF5">
    <property type="entry name" value="GLUTAMINE AMIDOTRANSFERASE YLR126C-RELATED"/>
    <property type="match status" value="1"/>
</dbReference>
<keyword evidence="2" id="KW-0808">Transferase</keyword>
<dbReference type="GO" id="GO:0016740">
    <property type="term" value="F:transferase activity"/>
    <property type="evidence" value="ECO:0007669"/>
    <property type="project" value="UniProtKB-KW"/>
</dbReference>